<keyword evidence="3 6" id="KW-0326">Glycosidase</keyword>
<evidence type="ECO:0000256" key="1">
    <source>
        <dbReference type="ARBA" id="ARBA00009865"/>
    </source>
</evidence>
<keyword evidence="7" id="KW-0732">Signal</keyword>
<reference evidence="9 10" key="1">
    <citation type="submission" date="2019-12" db="EMBL/GenBank/DDBJ databases">
        <title>Auraticoccus cholistani sp. nov., an actinomycete isolated from soil of Cholistan desert.</title>
        <authorList>
            <person name="Cheema M.T."/>
        </authorList>
    </citation>
    <scope>NUCLEOTIDE SEQUENCE [LARGE SCALE GENOMIC DNA]</scope>
    <source>
        <strain evidence="9 10">F435</strain>
    </source>
</reference>
<evidence type="ECO:0000256" key="4">
    <source>
        <dbReference type="PIRSR" id="PIRSR606710-1"/>
    </source>
</evidence>
<dbReference type="Gene3D" id="2.115.10.20">
    <property type="entry name" value="Glycosyl hydrolase domain, family 43"/>
    <property type="match status" value="1"/>
</dbReference>
<dbReference type="GO" id="GO:0004553">
    <property type="term" value="F:hydrolase activity, hydrolyzing O-glycosyl compounds"/>
    <property type="evidence" value="ECO:0007669"/>
    <property type="project" value="InterPro"/>
</dbReference>
<feature type="site" description="Important for catalytic activity, responsible for pKa modulation of the active site Glu and correct orientation of both the proton donor and substrate" evidence="5">
    <location>
        <position position="161"/>
    </location>
</feature>
<organism evidence="9 10">
    <name type="scientific">Auraticoccus cholistanensis</name>
    <dbReference type="NCBI Taxonomy" id="2656650"/>
    <lineage>
        <taxon>Bacteria</taxon>
        <taxon>Bacillati</taxon>
        <taxon>Actinomycetota</taxon>
        <taxon>Actinomycetes</taxon>
        <taxon>Propionibacteriales</taxon>
        <taxon>Propionibacteriaceae</taxon>
        <taxon>Auraticoccus</taxon>
    </lineage>
</organism>
<evidence type="ECO:0000256" key="7">
    <source>
        <dbReference type="SAM" id="SignalP"/>
    </source>
</evidence>
<dbReference type="Pfam" id="PF04616">
    <property type="entry name" value="Glyco_hydro_43"/>
    <property type="match status" value="1"/>
</dbReference>
<dbReference type="Pfam" id="PF16990">
    <property type="entry name" value="CBM_35"/>
    <property type="match status" value="1"/>
</dbReference>
<evidence type="ECO:0000256" key="5">
    <source>
        <dbReference type="PIRSR" id="PIRSR606710-2"/>
    </source>
</evidence>
<feature type="signal peptide" evidence="7">
    <location>
        <begin position="1"/>
        <end position="26"/>
    </location>
</feature>
<name>A0A6A9UTE3_9ACTN</name>
<dbReference type="AlphaFoldDB" id="A0A6A9UTE3"/>
<accession>A0A6A9UTE3</accession>
<dbReference type="SUPFAM" id="SSF75005">
    <property type="entry name" value="Arabinanase/levansucrase/invertase"/>
    <property type="match status" value="1"/>
</dbReference>
<dbReference type="GO" id="GO:0005975">
    <property type="term" value="P:carbohydrate metabolic process"/>
    <property type="evidence" value="ECO:0007669"/>
    <property type="project" value="InterPro"/>
</dbReference>
<dbReference type="InterPro" id="IPR051795">
    <property type="entry name" value="Glycosyl_Hydrlase_43"/>
</dbReference>
<dbReference type="Gene3D" id="2.60.120.260">
    <property type="entry name" value="Galactose-binding domain-like"/>
    <property type="match status" value="1"/>
</dbReference>
<dbReference type="Proteomes" id="UP000435304">
    <property type="component" value="Unassembled WGS sequence"/>
</dbReference>
<dbReference type="PROSITE" id="PS51175">
    <property type="entry name" value="CBM6"/>
    <property type="match status" value="1"/>
</dbReference>
<dbReference type="CDD" id="cd08999">
    <property type="entry name" value="GH43_ABN-like"/>
    <property type="match status" value="1"/>
</dbReference>
<comment type="similarity">
    <text evidence="1 6">Belongs to the glycosyl hydrolase 43 family.</text>
</comment>
<proteinExistence type="inferred from homology"/>
<dbReference type="InterPro" id="IPR005084">
    <property type="entry name" value="CBM6"/>
</dbReference>
<dbReference type="InterPro" id="IPR023296">
    <property type="entry name" value="Glyco_hydro_beta-prop_sf"/>
</dbReference>
<dbReference type="SUPFAM" id="SSF49785">
    <property type="entry name" value="Galactose-binding domain-like"/>
    <property type="match status" value="1"/>
</dbReference>
<dbReference type="GO" id="GO:0030246">
    <property type="term" value="F:carbohydrate binding"/>
    <property type="evidence" value="ECO:0007669"/>
    <property type="project" value="InterPro"/>
</dbReference>
<dbReference type="PANTHER" id="PTHR42812">
    <property type="entry name" value="BETA-XYLOSIDASE"/>
    <property type="match status" value="1"/>
</dbReference>
<feature type="domain" description="CBM6" evidence="8">
    <location>
        <begin position="322"/>
        <end position="441"/>
    </location>
</feature>
<comment type="caution">
    <text evidence="9">The sequence shown here is derived from an EMBL/GenBank/DDBJ whole genome shotgun (WGS) entry which is preliminary data.</text>
</comment>
<feature type="chain" id="PRO_5025506565" evidence="7">
    <location>
        <begin position="27"/>
        <end position="441"/>
    </location>
</feature>
<keyword evidence="10" id="KW-1185">Reference proteome</keyword>
<evidence type="ECO:0000256" key="3">
    <source>
        <dbReference type="ARBA" id="ARBA00023295"/>
    </source>
</evidence>
<evidence type="ECO:0000259" key="8">
    <source>
        <dbReference type="PROSITE" id="PS51175"/>
    </source>
</evidence>
<evidence type="ECO:0000313" key="10">
    <source>
        <dbReference type="Proteomes" id="UP000435304"/>
    </source>
</evidence>
<dbReference type="EMBL" id="WPCU01000005">
    <property type="protein sequence ID" value="MVA76093.1"/>
    <property type="molecule type" value="Genomic_DNA"/>
</dbReference>
<dbReference type="PANTHER" id="PTHR42812:SF5">
    <property type="entry name" value="ENDO-ARABINASE"/>
    <property type="match status" value="1"/>
</dbReference>
<evidence type="ECO:0000256" key="2">
    <source>
        <dbReference type="ARBA" id="ARBA00022801"/>
    </source>
</evidence>
<sequence length="441" mass="47232">MTRVRSILLLPLALALALIGPGGVSAEPQAGTVPPQLVIASDFPDPDVIEVDGTFHAYSTSSPDKGVVPHATAPTVDGPWTVQGDVFTTDPWPDWIRTTHGFWAPDVSQRRDGSFLLYFTARNDHNDRMCVGAAVSEDPDGPFVPQGEPLVCDPEEGGDIDASSFVDTDGRRYLLYKNDGNAIGEPSVLWLQRTDTTGLELLGRRVELLRNNEPSDEGVIEAPTLVHRDGEYVLLFSAGVYSTGNYHTGYAVSSSLRGPYERAPRPLLTTDTLDGAVDGPGGQDVVGDTLVFHGHLASGGRGMYTAALGWDDNRPVVRGSRLRDEAEDGRIHDAEVRHGAAGASGGAVVARLDHGTSWVEVDVFAPEAGSYTVHIGYAAGYGDATHTLTVDGGAEQVVGYPAHGWDSWHEVSANVQLQEGLNTVRLRHRSGFAEIDYLETA</sequence>
<dbReference type="InterPro" id="IPR006710">
    <property type="entry name" value="Glyco_hydro_43"/>
</dbReference>
<evidence type="ECO:0000313" key="9">
    <source>
        <dbReference type="EMBL" id="MVA76093.1"/>
    </source>
</evidence>
<evidence type="ECO:0000256" key="6">
    <source>
        <dbReference type="RuleBase" id="RU361187"/>
    </source>
</evidence>
<feature type="active site" description="Proton acceptor" evidence="4">
    <location>
        <position position="45"/>
    </location>
</feature>
<protein>
    <submittedName>
        <fullName evidence="9">Family 43 glycosylhydrolase</fullName>
    </submittedName>
</protein>
<dbReference type="InterPro" id="IPR008979">
    <property type="entry name" value="Galactose-bd-like_sf"/>
</dbReference>
<dbReference type="RefSeq" id="WP_156609535.1">
    <property type="nucleotide sequence ID" value="NZ_WPCU01000005.1"/>
</dbReference>
<gene>
    <name evidence="9" type="ORF">GC722_08670</name>
</gene>
<feature type="active site" description="Proton donor" evidence="4">
    <location>
        <position position="221"/>
    </location>
</feature>
<keyword evidence="2 6" id="KW-0378">Hydrolase</keyword>